<accession>A0A848EEA2</accession>
<reference evidence="1 2" key="1">
    <citation type="submission" date="2020-03" db="EMBL/GenBank/DDBJ databases">
        <authorList>
            <person name="Sun Q."/>
        </authorList>
    </citation>
    <scope>NUCLEOTIDE SEQUENCE [LARGE SCALE GENOMIC DNA]</scope>
    <source>
        <strain evidence="1 2">JC162</strain>
    </source>
</reference>
<dbReference type="AlphaFoldDB" id="A0A848EEA2"/>
<evidence type="ECO:0000313" key="2">
    <source>
        <dbReference type="Proteomes" id="UP000548582"/>
    </source>
</evidence>
<dbReference type="RefSeq" id="WP_170055039.1">
    <property type="nucleotide sequence ID" value="NZ_JABBKX010000005.1"/>
</dbReference>
<keyword evidence="2" id="KW-1185">Reference proteome</keyword>
<dbReference type="Proteomes" id="UP000548582">
    <property type="component" value="Unassembled WGS sequence"/>
</dbReference>
<sequence>MEINVMDLARILSAIGDALSSTGQAVDDGLTDALSLGLATLARHEATSGQRLDVDRFLPPDWRSRAA</sequence>
<name>A0A848EEA2_9PROT</name>
<dbReference type="EMBL" id="JABBKX010000005">
    <property type="protein sequence ID" value="NMJ42821.1"/>
    <property type="molecule type" value="Genomic_DNA"/>
</dbReference>
<evidence type="ECO:0000313" key="1">
    <source>
        <dbReference type="EMBL" id="NMJ42821.1"/>
    </source>
</evidence>
<organism evidence="1 2">
    <name type="scientific">Neoroseomonas marina</name>
    <dbReference type="NCBI Taxonomy" id="1232220"/>
    <lineage>
        <taxon>Bacteria</taxon>
        <taxon>Pseudomonadati</taxon>
        <taxon>Pseudomonadota</taxon>
        <taxon>Alphaproteobacteria</taxon>
        <taxon>Acetobacterales</taxon>
        <taxon>Acetobacteraceae</taxon>
        <taxon>Neoroseomonas</taxon>
    </lineage>
</organism>
<protein>
    <submittedName>
        <fullName evidence="1">Uncharacterized protein</fullName>
    </submittedName>
</protein>
<proteinExistence type="predicted"/>
<comment type="caution">
    <text evidence="1">The sequence shown here is derived from an EMBL/GenBank/DDBJ whole genome shotgun (WGS) entry which is preliminary data.</text>
</comment>
<gene>
    <name evidence="1" type="ORF">GWK16_16365</name>
</gene>